<keyword evidence="1" id="KW-0812">Transmembrane</keyword>
<protein>
    <submittedName>
        <fullName evidence="2">Uncharacterized protein</fullName>
    </submittedName>
</protein>
<organism evidence="2 3">
    <name type="scientific">Natrarchaeobius chitinivorans</name>
    <dbReference type="NCBI Taxonomy" id="1679083"/>
    <lineage>
        <taxon>Archaea</taxon>
        <taxon>Methanobacteriati</taxon>
        <taxon>Methanobacteriota</taxon>
        <taxon>Stenosarchaea group</taxon>
        <taxon>Halobacteria</taxon>
        <taxon>Halobacteriales</taxon>
        <taxon>Natrialbaceae</taxon>
        <taxon>Natrarchaeobius</taxon>
    </lineage>
</organism>
<gene>
    <name evidence="2" type="ORF">EA472_18215</name>
</gene>
<reference evidence="2 3" key="1">
    <citation type="submission" date="2018-10" db="EMBL/GenBank/DDBJ databases">
        <title>Natrarchaeobius chitinivorans gen. nov., sp. nov., and Natrarchaeobius haloalkaliphilus sp. nov., alkaliphilic, chitin-utilizing haloarchaea from hypersaline alkaline lakes.</title>
        <authorList>
            <person name="Sorokin D.Y."/>
            <person name="Elcheninov A.G."/>
            <person name="Kostrikina N.A."/>
            <person name="Bale N.J."/>
            <person name="Sinninghe Damste J.S."/>
            <person name="Khijniak T.V."/>
            <person name="Kublanov I.V."/>
            <person name="Toshchakov S.V."/>
        </authorList>
    </citation>
    <scope>NUCLEOTIDE SEQUENCE [LARGE SCALE GENOMIC DNA]</scope>
    <source>
        <strain evidence="2 3">AArcht7</strain>
    </source>
</reference>
<evidence type="ECO:0000313" key="2">
    <source>
        <dbReference type="EMBL" id="RQG98343.1"/>
    </source>
</evidence>
<evidence type="ECO:0000256" key="1">
    <source>
        <dbReference type="SAM" id="Phobius"/>
    </source>
</evidence>
<feature type="transmembrane region" description="Helical" evidence="1">
    <location>
        <begin position="37"/>
        <end position="59"/>
    </location>
</feature>
<keyword evidence="1" id="KW-0472">Membrane</keyword>
<keyword evidence="3" id="KW-1185">Reference proteome</keyword>
<proteinExistence type="predicted"/>
<accession>A0A3N6M4B3</accession>
<dbReference type="EMBL" id="REFZ01000016">
    <property type="protein sequence ID" value="RQG98343.1"/>
    <property type="molecule type" value="Genomic_DNA"/>
</dbReference>
<dbReference type="AlphaFoldDB" id="A0A3N6M4B3"/>
<feature type="transmembrane region" description="Helical" evidence="1">
    <location>
        <begin position="12"/>
        <end position="30"/>
    </location>
</feature>
<dbReference type="Proteomes" id="UP000281431">
    <property type="component" value="Unassembled WGS sequence"/>
</dbReference>
<name>A0A3N6M4B3_NATCH</name>
<comment type="caution">
    <text evidence="2">The sequence shown here is derived from an EMBL/GenBank/DDBJ whole genome shotgun (WGS) entry which is preliminary data.</text>
</comment>
<keyword evidence="1" id="KW-1133">Transmembrane helix</keyword>
<sequence>MSTPRTETGPFVPLVVLFVLVAVAMVPLLAMGLSLRVAAGVLLGVALAVHLYLLARILAALEALADDPG</sequence>
<evidence type="ECO:0000313" key="3">
    <source>
        <dbReference type="Proteomes" id="UP000281431"/>
    </source>
</evidence>